<dbReference type="SUPFAM" id="SSF50475">
    <property type="entry name" value="FMN-binding split barrel"/>
    <property type="match status" value="1"/>
</dbReference>
<name>D5ACD1_PICSI</name>
<sequence>MTGYFQKRVQWIGSCNYVDFLGQKHDVDLKDIERAPIDPLSPFFGALIEGINRSEARRRGLMLFCFVYLNVRVRDALILSVDRKGFDVLGKVSSDLKDDASSSSHFEWKDFSFSFGREVEDIETFCCFLAKMEEEALNRISGSVI</sequence>
<dbReference type="PANTHER" id="PTHR37375">
    <property type="entry name" value="EXPRESSED PROTEIN"/>
    <property type="match status" value="1"/>
</dbReference>
<dbReference type="EMBL" id="BT123905">
    <property type="protein sequence ID" value="ADE77200.1"/>
    <property type="molecule type" value="mRNA"/>
</dbReference>
<dbReference type="AlphaFoldDB" id="D5ACD1"/>
<proteinExistence type="evidence at transcript level"/>
<accession>D5ACD1</accession>
<dbReference type="OMA" id="WKEYRFA"/>
<dbReference type="InterPro" id="IPR037119">
    <property type="entry name" value="Haem_oxidase_HugZ-like_sf"/>
</dbReference>
<dbReference type="PANTHER" id="PTHR37375:SF1">
    <property type="entry name" value="DUF2470 DOMAIN-CONTAINING PROTEIN"/>
    <property type="match status" value="1"/>
</dbReference>
<protein>
    <submittedName>
        <fullName evidence="1">Uncharacterized protein</fullName>
    </submittedName>
</protein>
<evidence type="ECO:0000313" key="1">
    <source>
        <dbReference type="EMBL" id="ADE77200.1"/>
    </source>
</evidence>
<reference evidence="1" key="1">
    <citation type="submission" date="2010-04" db="EMBL/GenBank/DDBJ databases">
        <authorList>
            <person name="Reid K.E."/>
            <person name="Liao N."/>
            <person name="Chan S."/>
            <person name="Docking R."/>
            <person name="Taylor G."/>
            <person name="Moore R."/>
            <person name="Mayo M."/>
            <person name="Munro S."/>
            <person name="King J."/>
            <person name="Yanchuk A."/>
            <person name="Holt R."/>
            <person name="Jones S."/>
            <person name="Marra M."/>
            <person name="Ritland C.E."/>
            <person name="Ritland K."/>
            <person name="Bohlmann J."/>
        </authorList>
    </citation>
    <scope>NUCLEOTIDE SEQUENCE</scope>
    <source>
        <tissue evidence="1">Bud</tissue>
    </source>
</reference>
<dbReference type="Gene3D" id="3.20.180.10">
    <property type="entry name" value="PNP-oxidase-like"/>
    <property type="match status" value="1"/>
</dbReference>
<organism evidence="1">
    <name type="scientific">Picea sitchensis</name>
    <name type="common">Sitka spruce</name>
    <name type="synonym">Pinus sitchensis</name>
    <dbReference type="NCBI Taxonomy" id="3332"/>
    <lineage>
        <taxon>Eukaryota</taxon>
        <taxon>Viridiplantae</taxon>
        <taxon>Streptophyta</taxon>
        <taxon>Embryophyta</taxon>
        <taxon>Tracheophyta</taxon>
        <taxon>Spermatophyta</taxon>
        <taxon>Pinopsida</taxon>
        <taxon>Pinidae</taxon>
        <taxon>Conifers I</taxon>
        <taxon>Pinales</taxon>
        <taxon>Pinaceae</taxon>
        <taxon>Picea</taxon>
    </lineage>
</organism>